<reference evidence="4" key="1">
    <citation type="submission" date="2014-12" db="EMBL/GenBank/DDBJ databases">
        <title>Insight into the proteome of Arion vulgaris.</title>
        <authorList>
            <person name="Aradska J."/>
            <person name="Bulat T."/>
            <person name="Smidak R."/>
            <person name="Sarate P."/>
            <person name="Gangsoo J."/>
            <person name="Sialana F."/>
            <person name="Bilban M."/>
            <person name="Lubec G."/>
        </authorList>
    </citation>
    <scope>NUCLEOTIDE SEQUENCE</scope>
    <source>
        <tissue evidence="4">Skin</tissue>
    </source>
</reference>
<feature type="active site" evidence="2">
    <location>
        <position position="410"/>
    </location>
</feature>
<dbReference type="PIRSF" id="PIRSF000459">
    <property type="entry name" value="TGM_EBP42"/>
    <property type="match status" value="1"/>
</dbReference>
<dbReference type="Pfam" id="PF00868">
    <property type="entry name" value="Transglut_N"/>
    <property type="match status" value="1"/>
</dbReference>
<dbReference type="InterPro" id="IPR008958">
    <property type="entry name" value="Transglutaminase_C"/>
</dbReference>
<dbReference type="Pfam" id="PF01841">
    <property type="entry name" value="Transglut_core"/>
    <property type="match status" value="1"/>
</dbReference>
<dbReference type="InterPro" id="IPR013783">
    <property type="entry name" value="Ig-like_fold"/>
</dbReference>
<dbReference type="InterPro" id="IPR036238">
    <property type="entry name" value="Transglutaminase_C_sf"/>
</dbReference>
<name>A0A0B6ZLK3_9EUPU</name>
<sequence length="765" mass="85220">VLVCYFIRHIASTIILIMDSKKNTKDTDSSKPTISEKISNYYGNVKSRLLGNDLTGRRQTHENSFADETQLTGFKRDQEELHLKPENVDLNRQSNREAHHTSEYEVPNLIIRRGQGFVINIDFNKSYTQGEDSISLKFVTGNRPSQSRGGVVAAKQVKKLQKEDWEYELTKVNEKSVTLRVCSSKDALVGRYELFIDTIHKKNDVSVKYRHKHPEDIFILFNPWNKDDAVHLSADAEHKEYVLSETGRIWLGSMDENYMRAWNFGQFEDVCLISAISILDRSELSGRARANPALVAKAICGAINYTESAGGLIQAGWSGKYEDAEAPHAWTGSPSILEEFLKTRKGVKYGQCWTMAAVTTTLLRTLGIPSRCVTCYKAAHDSDYSDAIHTHWSNDLKPKTEMDDGVWNFHVWSEAWFSRSDLPDGYDGWQALDPTPMDCNEGVITSGPASVKAILKGELYLDFGTKFIFAEMNGERIHWQADDHGDMEAFMEGGSVGGAVSTKSVGTISKEDLTASYKHPEGSKEETAVLEKARKFCNRKTPIITKNGKDDVVFKFVGDIDKGGDIKLNLQVQNGGTEGHIVDVYMGALSSFYTGVTSAELKKVITSLVLEPKKEGNIVLELKCAEYLEQKPTDSNISSYVMAKVRETGQRYANVQTYCLDRPQLDIKAEGKVVQGHSFTAIIKLTNTLSVPLTQGVIAVDGPGLEKLTSIKLKKPVKPGEEIREIVSLTARRPGAKEIIALFNCQEICNVTAAAEVDIVQNEKL</sequence>
<dbReference type="AlphaFoldDB" id="A0A0B6ZLK3"/>
<dbReference type="InterPro" id="IPR036985">
    <property type="entry name" value="Transglutaminase-like_sf"/>
</dbReference>
<evidence type="ECO:0000313" key="4">
    <source>
        <dbReference type="EMBL" id="CEK68615.1"/>
    </source>
</evidence>
<dbReference type="EMBL" id="HACG01021750">
    <property type="protein sequence ID" value="CEK68615.1"/>
    <property type="molecule type" value="Transcribed_RNA"/>
</dbReference>
<dbReference type="InterPro" id="IPR038765">
    <property type="entry name" value="Papain-like_cys_pep_sf"/>
</dbReference>
<dbReference type="SUPFAM" id="SSF49309">
    <property type="entry name" value="Transglutaminase, two C-terminal domains"/>
    <property type="match status" value="2"/>
</dbReference>
<dbReference type="Gene3D" id="3.90.260.10">
    <property type="entry name" value="Transglutaminase-like"/>
    <property type="match status" value="1"/>
</dbReference>
<dbReference type="Pfam" id="PF00927">
    <property type="entry name" value="Transglut_C"/>
    <property type="match status" value="2"/>
</dbReference>
<dbReference type="InterPro" id="IPR002931">
    <property type="entry name" value="Transglutaminase-like"/>
</dbReference>
<dbReference type="InterPro" id="IPR050779">
    <property type="entry name" value="Transglutaminase"/>
</dbReference>
<dbReference type="PANTHER" id="PTHR11590:SF40">
    <property type="entry name" value="HEMOCYTE PROTEIN-GLUTAMINE GAMMA-GLUTAMYLTRANSFERASE-LIKE PROTEIN"/>
    <property type="match status" value="1"/>
</dbReference>
<dbReference type="GO" id="GO:0003810">
    <property type="term" value="F:protein-glutamine gamma-glutamyltransferase activity"/>
    <property type="evidence" value="ECO:0007669"/>
    <property type="project" value="InterPro"/>
</dbReference>
<dbReference type="FunFam" id="3.90.260.10:FF:000002">
    <property type="entry name" value="Erythrocyte membrane protein band 4.2"/>
    <property type="match status" value="1"/>
</dbReference>
<evidence type="ECO:0000256" key="1">
    <source>
        <dbReference type="ARBA" id="ARBA00005968"/>
    </source>
</evidence>
<proteinExistence type="inferred from homology"/>
<organism evidence="4">
    <name type="scientific">Arion vulgaris</name>
    <dbReference type="NCBI Taxonomy" id="1028688"/>
    <lineage>
        <taxon>Eukaryota</taxon>
        <taxon>Metazoa</taxon>
        <taxon>Spiralia</taxon>
        <taxon>Lophotrochozoa</taxon>
        <taxon>Mollusca</taxon>
        <taxon>Gastropoda</taxon>
        <taxon>Heterobranchia</taxon>
        <taxon>Euthyneura</taxon>
        <taxon>Panpulmonata</taxon>
        <taxon>Eupulmonata</taxon>
        <taxon>Stylommatophora</taxon>
        <taxon>Helicina</taxon>
        <taxon>Arionoidea</taxon>
        <taxon>Arionidae</taxon>
        <taxon>Arion</taxon>
    </lineage>
</organism>
<dbReference type="PANTHER" id="PTHR11590">
    <property type="entry name" value="PROTEIN-GLUTAMINE GAMMA-GLUTAMYLTRANSFERASE"/>
    <property type="match status" value="1"/>
</dbReference>
<feature type="non-terminal residue" evidence="4">
    <location>
        <position position="1"/>
    </location>
</feature>
<gene>
    <name evidence="4" type="primary">ORF66984</name>
</gene>
<evidence type="ECO:0000259" key="3">
    <source>
        <dbReference type="SMART" id="SM00460"/>
    </source>
</evidence>
<dbReference type="InterPro" id="IPR023608">
    <property type="entry name" value="Transglutaminase_animal"/>
</dbReference>
<dbReference type="Gene3D" id="2.60.40.10">
    <property type="entry name" value="Immunoglobulins"/>
    <property type="match status" value="3"/>
</dbReference>
<protein>
    <recommendedName>
        <fullName evidence="3">Transglutaminase-like domain-containing protein</fullName>
    </recommendedName>
</protein>
<feature type="domain" description="Transglutaminase-like" evidence="3">
    <location>
        <begin position="344"/>
        <end position="436"/>
    </location>
</feature>
<dbReference type="InterPro" id="IPR014756">
    <property type="entry name" value="Ig_E-set"/>
</dbReference>
<dbReference type="SMART" id="SM00460">
    <property type="entry name" value="TGc"/>
    <property type="match status" value="1"/>
</dbReference>
<accession>A0A0B6ZLK3</accession>
<evidence type="ECO:0000256" key="2">
    <source>
        <dbReference type="PIRSR" id="PIRSR000459-1"/>
    </source>
</evidence>
<dbReference type="InterPro" id="IPR001102">
    <property type="entry name" value="Transglutaminase_N"/>
</dbReference>
<comment type="similarity">
    <text evidence="1">Belongs to the transglutaminase superfamily. Transglutaminase family.</text>
</comment>
<dbReference type="SUPFAM" id="SSF54001">
    <property type="entry name" value="Cysteine proteinases"/>
    <property type="match status" value="1"/>
</dbReference>
<dbReference type="SUPFAM" id="SSF81296">
    <property type="entry name" value="E set domains"/>
    <property type="match status" value="1"/>
</dbReference>
<feature type="active site" evidence="2">
    <location>
        <position position="433"/>
    </location>
</feature>
<feature type="active site" evidence="2">
    <location>
        <position position="352"/>
    </location>
</feature>